<accession>A0A3E4LNF2</accession>
<sequence>MRFRWLRKKLHSSRRLLLMRGIGTLLSAVSVGITDRAGKLYLLGIIFVDFLPCTPCFEVGEYCG</sequence>
<evidence type="ECO:0000313" key="2">
    <source>
        <dbReference type="Proteomes" id="UP000260793"/>
    </source>
</evidence>
<evidence type="ECO:0000313" key="1">
    <source>
        <dbReference type="EMBL" id="RGK38855.1"/>
    </source>
</evidence>
<proteinExistence type="predicted"/>
<dbReference type="Proteomes" id="UP000260793">
    <property type="component" value="Unassembled WGS sequence"/>
</dbReference>
<reference evidence="1 2" key="1">
    <citation type="submission" date="2018-08" db="EMBL/GenBank/DDBJ databases">
        <title>A genome reference for cultivated species of the human gut microbiota.</title>
        <authorList>
            <person name="Zou Y."/>
            <person name="Xue W."/>
            <person name="Luo G."/>
        </authorList>
    </citation>
    <scope>NUCLEOTIDE SEQUENCE [LARGE SCALE GENOMIC DNA]</scope>
    <source>
        <strain evidence="1 2">TF11-7</strain>
    </source>
</reference>
<comment type="caution">
    <text evidence="1">The sequence shown here is derived from an EMBL/GenBank/DDBJ whole genome shotgun (WGS) entry which is preliminary data.</text>
</comment>
<protein>
    <submittedName>
        <fullName evidence="1">Uncharacterized protein</fullName>
    </submittedName>
</protein>
<name>A0A3E4LNF2_9FIRM</name>
<dbReference type="AlphaFoldDB" id="A0A3E4LNF2"/>
<organism evidence="1 2">
    <name type="scientific">[Ruminococcus] lactaris</name>
    <dbReference type="NCBI Taxonomy" id="46228"/>
    <lineage>
        <taxon>Bacteria</taxon>
        <taxon>Bacillati</taxon>
        <taxon>Bacillota</taxon>
        <taxon>Clostridia</taxon>
        <taxon>Lachnospirales</taxon>
        <taxon>Lachnospiraceae</taxon>
        <taxon>Mediterraneibacter</taxon>
    </lineage>
</organism>
<gene>
    <name evidence="1" type="ORF">DXD17_09410</name>
</gene>
<dbReference type="EMBL" id="QSQN01000023">
    <property type="protein sequence ID" value="RGK38855.1"/>
    <property type="molecule type" value="Genomic_DNA"/>
</dbReference>